<dbReference type="InterPro" id="IPR012495">
    <property type="entry name" value="TadE-like_dom"/>
</dbReference>
<keyword evidence="1" id="KW-0472">Membrane</keyword>
<dbReference type="Proteomes" id="UP000677913">
    <property type="component" value="Unassembled WGS sequence"/>
</dbReference>
<evidence type="ECO:0000259" key="2">
    <source>
        <dbReference type="Pfam" id="PF07811"/>
    </source>
</evidence>
<name>A0A8J7WKV6_9ACTN</name>
<gene>
    <name evidence="3" type="ORF">KGA66_02880</name>
</gene>
<accession>A0A8J7WKV6</accession>
<dbReference type="EMBL" id="JAGSXH010000005">
    <property type="protein sequence ID" value="MBS2961977.1"/>
    <property type="molecule type" value="Genomic_DNA"/>
</dbReference>
<feature type="transmembrane region" description="Helical" evidence="1">
    <location>
        <begin position="21"/>
        <end position="46"/>
    </location>
</feature>
<dbReference type="Pfam" id="PF07811">
    <property type="entry name" value="TadE"/>
    <property type="match status" value="1"/>
</dbReference>
<proteinExistence type="predicted"/>
<keyword evidence="1" id="KW-0812">Transmembrane</keyword>
<evidence type="ECO:0000313" key="3">
    <source>
        <dbReference type="EMBL" id="MBS2961977.1"/>
    </source>
</evidence>
<reference evidence="3" key="1">
    <citation type="submission" date="2021-04" db="EMBL/GenBank/DDBJ databases">
        <title>Genome based classification of Actinospica acidithermotolerans sp. nov., an actinobacterium isolated from an Indonesian hot spring.</title>
        <authorList>
            <person name="Kusuma A.B."/>
            <person name="Putra K.E."/>
            <person name="Nafisah S."/>
            <person name="Loh J."/>
            <person name="Nouioui I."/>
            <person name="Goodfellow M."/>
        </authorList>
    </citation>
    <scope>NUCLEOTIDE SEQUENCE</scope>
    <source>
        <strain evidence="3">DSM 45618</strain>
    </source>
</reference>
<keyword evidence="4" id="KW-1185">Reference proteome</keyword>
<keyword evidence="1" id="KW-1133">Transmembrane helix</keyword>
<comment type="caution">
    <text evidence="3">The sequence shown here is derived from an EMBL/GenBank/DDBJ whole genome shotgun (WGS) entry which is preliminary data.</text>
</comment>
<feature type="domain" description="TadE-like" evidence="2">
    <location>
        <begin position="17"/>
        <end position="57"/>
    </location>
</feature>
<evidence type="ECO:0000313" key="4">
    <source>
        <dbReference type="Proteomes" id="UP000677913"/>
    </source>
</evidence>
<sequence length="147" mass="15691">MRRPGGAARRRAGSERGVSAIEFVLLTPVLFFLLFATVQFALYFFARHVAIAAAQEGDRVAREERANPNEDWSGDAVAKANGWVDQLASGLVGDSRVQPPGESGTPGTATWTVSVTVTATVHSLWGDMSVTETSAGPVEQFVQDPTN</sequence>
<dbReference type="RefSeq" id="WP_211464167.1">
    <property type="nucleotide sequence ID" value="NZ_JAGSXH010000005.1"/>
</dbReference>
<dbReference type="AlphaFoldDB" id="A0A8J7WKV6"/>
<protein>
    <submittedName>
        <fullName evidence="3">Pilus assembly protein</fullName>
    </submittedName>
</protein>
<organism evidence="3 4">
    <name type="scientific">Actinocrinis puniceicyclus</name>
    <dbReference type="NCBI Taxonomy" id="977794"/>
    <lineage>
        <taxon>Bacteria</taxon>
        <taxon>Bacillati</taxon>
        <taxon>Actinomycetota</taxon>
        <taxon>Actinomycetes</taxon>
        <taxon>Catenulisporales</taxon>
        <taxon>Actinospicaceae</taxon>
        <taxon>Actinocrinis</taxon>
    </lineage>
</organism>
<evidence type="ECO:0000256" key="1">
    <source>
        <dbReference type="SAM" id="Phobius"/>
    </source>
</evidence>